<dbReference type="Proteomes" id="UP001153954">
    <property type="component" value="Unassembled WGS sequence"/>
</dbReference>
<name>A0AAU9VEP6_EUPED</name>
<keyword evidence="2" id="KW-1185">Reference proteome</keyword>
<evidence type="ECO:0000313" key="2">
    <source>
        <dbReference type="Proteomes" id="UP001153954"/>
    </source>
</evidence>
<evidence type="ECO:0000313" key="1">
    <source>
        <dbReference type="EMBL" id="CAH2108934.1"/>
    </source>
</evidence>
<reference evidence="1" key="1">
    <citation type="submission" date="2022-03" db="EMBL/GenBank/DDBJ databases">
        <authorList>
            <person name="Tunstrom K."/>
        </authorList>
    </citation>
    <scope>NUCLEOTIDE SEQUENCE</scope>
</reference>
<sequence>MERAIILNEQNWTTWRFQISIVLKSRDTEENYQRKISLQIMRVIVVLSVITVVNMDISRTSVTLDSVIIAVKKDIFIMTVNCG</sequence>
<dbReference type="EMBL" id="CAKOGL010000043">
    <property type="protein sequence ID" value="CAH2108934.1"/>
    <property type="molecule type" value="Genomic_DNA"/>
</dbReference>
<proteinExistence type="predicted"/>
<dbReference type="AlphaFoldDB" id="A0AAU9VEP6"/>
<gene>
    <name evidence="1" type="ORF">EEDITHA_LOCUS22825</name>
</gene>
<comment type="caution">
    <text evidence="1">The sequence shown here is derived from an EMBL/GenBank/DDBJ whole genome shotgun (WGS) entry which is preliminary data.</text>
</comment>
<accession>A0AAU9VEP6</accession>
<protein>
    <submittedName>
        <fullName evidence="1">Uncharacterized protein</fullName>
    </submittedName>
</protein>
<organism evidence="1 2">
    <name type="scientific">Euphydryas editha</name>
    <name type="common">Edith's checkerspot</name>
    <dbReference type="NCBI Taxonomy" id="104508"/>
    <lineage>
        <taxon>Eukaryota</taxon>
        <taxon>Metazoa</taxon>
        <taxon>Ecdysozoa</taxon>
        <taxon>Arthropoda</taxon>
        <taxon>Hexapoda</taxon>
        <taxon>Insecta</taxon>
        <taxon>Pterygota</taxon>
        <taxon>Neoptera</taxon>
        <taxon>Endopterygota</taxon>
        <taxon>Lepidoptera</taxon>
        <taxon>Glossata</taxon>
        <taxon>Ditrysia</taxon>
        <taxon>Papilionoidea</taxon>
        <taxon>Nymphalidae</taxon>
        <taxon>Nymphalinae</taxon>
        <taxon>Euphydryas</taxon>
    </lineage>
</organism>